<proteinExistence type="inferred from homology"/>
<organism evidence="8 9">
    <name type="scientific">Hypsizygus marmoreus</name>
    <name type="common">White beech mushroom</name>
    <name type="synonym">Agaricus marmoreus</name>
    <dbReference type="NCBI Taxonomy" id="39966"/>
    <lineage>
        <taxon>Eukaryota</taxon>
        <taxon>Fungi</taxon>
        <taxon>Dikarya</taxon>
        <taxon>Basidiomycota</taxon>
        <taxon>Agaricomycotina</taxon>
        <taxon>Agaricomycetes</taxon>
        <taxon>Agaricomycetidae</taxon>
        <taxon>Agaricales</taxon>
        <taxon>Tricholomatineae</taxon>
        <taxon>Lyophyllaceae</taxon>
        <taxon>Hypsizygus</taxon>
    </lineage>
</organism>
<feature type="active site" description="Proton donor" evidence="4">
    <location>
        <position position="51"/>
    </location>
</feature>
<protein>
    <recommendedName>
        <fullName evidence="7">NADP-dependent oxidoreductase domain-containing protein</fullName>
    </recommendedName>
</protein>
<gene>
    <name evidence="8" type="ORF">Hypma_010812</name>
</gene>
<evidence type="ECO:0000256" key="1">
    <source>
        <dbReference type="ARBA" id="ARBA00007905"/>
    </source>
</evidence>
<evidence type="ECO:0000256" key="4">
    <source>
        <dbReference type="PIRSR" id="PIRSR000097-1"/>
    </source>
</evidence>
<dbReference type="InterPro" id="IPR018170">
    <property type="entry name" value="Aldo/ket_reductase_CS"/>
</dbReference>
<dbReference type="EMBL" id="LUEZ02000053">
    <property type="protein sequence ID" value="RDB22004.1"/>
    <property type="molecule type" value="Genomic_DNA"/>
</dbReference>
<keyword evidence="9" id="KW-1185">Reference proteome</keyword>
<dbReference type="PROSITE" id="PS00062">
    <property type="entry name" value="ALDOKETO_REDUCTASE_2"/>
    <property type="match status" value="1"/>
</dbReference>
<dbReference type="CDD" id="cd19120">
    <property type="entry name" value="AKR_AKR3C2-3"/>
    <property type="match status" value="1"/>
</dbReference>
<keyword evidence="3" id="KW-0560">Oxidoreductase</keyword>
<evidence type="ECO:0000256" key="5">
    <source>
        <dbReference type="PIRSR" id="PIRSR000097-2"/>
    </source>
</evidence>
<dbReference type="Pfam" id="PF00248">
    <property type="entry name" value="Aldo_ket_red"/>
    <property type="match status" value="2"/>
</dbReference>
<evidence type="ECO:0000256" key="2">
    <source>
        <dbReference type="ARBA" id="ARBA00022857"/>
    </source>
</evidence>
<dbReference type="Gene3D" id="3.20.20.100">
    <property type="entry name" value="NADP-dependent oxidoreductase domain"/>
    <property type="match status" value="1"/>
</dbReference>
<accession>A0A369JRN3</accession>
<dbReference type="STRING" id="39966.A0A369JRN3"/>
<dbReference type="SUPFAM" id="SSF51430">
    <property type="entry name" value="NAD(P)-linked oxidoreductase"/>
    <property type="match status" value="1"/>
</dbReference>
<dbReference type="InterPro" id="IPR036812">
    <property type="entry name" value="NAD(P)_OxRdtase_dom_sf"/>
</dbReference>
<dbReference type="InterPro" id="IPR044494">
    <property type="entry name" value="AKR3C2/3"/>
</dbReference>
<dbReference type="GO" id="GO:0016616">
    <property type="term" value="F:oxidoreductase activity, acting on the CH-OH group of donors, NAD or NADP as acceptor"/>
    <property type="evidence" value="ECO:0007669"/>
    <property type="project" value="UniProtKB-ARBA"/>
</dbReference>
<feature type="domain" description="NADP-dependent oxidoreductase" evidence="7">
    <location>
        <begin position="203"/>
        <end position="262"/>
    </location>
</feature>
<dbReference type="InterPro" id="IPR023210">
    <property type="entry name" value="NADP_OxRdtase_dom"/>
</dbReference>
<dbReference type="Proteomes" id="UP000076154">
    <property type="component" value="Unassembled WGS sequence"/>
</dbReference>
<dbReference type="PANTHER" id="PTHR43827:SF3">
    <property type="entry name" value="NADP-DEPENDENT OXIDOREDUCTASE DOMAIN-CONTAINING PROTEIN"/>
    <property type="match status" value="1"/>
</dbReference>
<keyword evidence="2" id="KW-0521">NADP</keyword>
<evidence type="ECO:0000313" key="8">
    <source>
        <dbReference type="EMBL" id="RDB22004.1"/>
    </source>
</evidence>
<comment type="caution">
    <text evidence="8">The sequence shown here is derived from an EMBL/GenBank/DDBJ whole genome shotgun (WGS) entry which is preliminary data.</text>
</comment>
<dbReference type="InParanoid" id="A0A369JRN3"/>
<dbReference type="PRINTS" id="PR00069">
    <property type="entry name" value="ALDKETRDTASE"/>
</dbReference>
<sequence>MPFGSVKLNDGNELPAIGFGTGTALRDKDAAPYIAQAIETGFSHIDTAQIYNNEESVGVAIRESALPRSDLYITTKYGYGPIQETVRTSLGKLGLKQLDLYLIHHPRNVGFEFERSWKEFEKIKEDGLSRSIGVSNFNLEQLQSLVKTATIIPAVNQIAFHPYNYAENKGLLEYAAKHRIVIEAYSSLTPITKFPGGAVDGPINAAAKRRGVAPTQVILAWVKAKGVVIVTTSSSKQHLEQYLAVADIPPLTKEEIAAIDEAGAKGPPRTASQKAGRAASLALALAVSIAITVGIHTSFQSPFQVRNLHLIRFI</sequence>
<dbReference type="FunCoup" id="A0A369JRN3">
    <property type="interactions" value="192"/>
</dbReference>
<dbReference type="GO" id="GO:0016652">
    <property type="term" value="F:oxidoreductase activity, acting on NAD(P)H as acceptor"/>
    <property type="evidence" value="ECO:0007669"/>
    <property type="project" value="InterPro"/>
</dbReference>
<dbReference type="FunFam" id="3.20.20.100:FF:000002">
    <property type="entry name" value="2,5-diketo-D-gluconic acid reductase A"/>
    <property type="match status" value="1"/>
</dbReference>
<dbReference type="PIRSF" id="PIRSF000097">
    <property type="entry name" value="AKR"/>
    <property type="match status" value="1"/>
</dbReference>
<dbReference type="AlphaFoldDB" id="A0A369JRN3"/>
<evidence type="ECO:0000259" key="7">
    <source>
        <dbReference type="Pfam" id="PF00248"/>
    </source>
</evidence>
<comment type="similarity">
    <text evidence="1">Belongs to the aldo/keto reductase family.</text>
</comment>
<reference evidence="8" key="1">
    <citation type="submission" date="2018-04" db="EMBL/GenBank/DDBJ databases">
        <title>Whole genome sequencing of Hypsizygus marmoreus.</title>
        <authorList>
            <person name="Choi I.-G."/>
            <person name="Min B."/>
            <person name="Kim J.-G."/>
            <person name="Kim S."/>
            <person name="Oh Y.-L."/>
            <person name="Kong W.-S."/>
            <person name="Park H."/>
            <person name="Jeong J."/>
            <person name="Song E.-S."/>
        </authorList>
    </citation>
    <scope>NUCLEOTIDE SEQUENCE [LARGE SCALE GENOMIC DNA]</scope>
    <source>
        <strain evidence="8">51987-8</strain>
    </source>
</reference>
<name>A0A369JRN3_HYPMA</name>
<evidence type="ECO:0000256" key="3">
    <source>
        <dbReference type="ARBA" id="ARBA00023002"/>
    </source>
</evidence>
<feature type="site" description="Lowers pKa of active site Tyr" evidence="6">
    <location>
        <position position="76"/>
    </location>
</feature>
<evidence type="ECO:0000256" key="6">
    <source>
        <dbReference type="PIRSR" id="PIRSR000097-3"/>
    </source>
</evidence>
<dbReference type="OrthoDB" id="416253at2759"/>
<dbReference type="InterPro" id="IPR020471">
    <property type="entry name" value="AKR"/>
</dbReference>
<dbReference type="PANTHER" id="PTHR43827">
    <property type="entry name" value="2,5-DIKETO-D-GLUCONIC ACID REDUCTASE"/>
    <property type="match status" value="1"/>
</dbReference>
<feature type="domain" description="NADP-dependent oxidoreductase" evidence="7">
    <location>
        <begin position="17"/>
        <end position="188"/>
    </location>
</feature>
<evidence type="ECO:0000313" key="9">
    <source>
        <dbReference type="Proteomes" id="UP000076154"/>
    </source>
</evidence>
<feature type="binding site" evidence="5">
    <location>
        <position position="104"/>
    </location>
    <ligand>
        <name>substrate</name>
    </ligand>
</feature>